<keyword evidence="3" id="KW-1185">Reference proteome</keyword>
<dbReference type="InterPro" id="IPR013830">
    <property type="entry name" value="SGNH_hydro"/>
</dbReference>
<dbReference type="InterPro" id="IPR036514">
    <property type="entry name" value="SGNH_hydro_sf"/>
</dbReference>
<dbReference type="CDD" id="cd00229">
    <property type="entry name" value="SGNH_hydrolase"/>
    <property type="match status" value="1"/>
</dbReference>
<dbReference type="SUPFAM" id="SSF52266">
    <property type="entry name" value="SGNH hydrolase"/>
    <property type="match status" value="1"/>
</dbReference>
<protein>
    <recommendedName>
        <fullName evidence="1">SGNH hydrolase-type esterase domain-containing protein</fullName>
    </recommendedName>
</protein>
<dbReference type="Pfam" id="PF13472">
    <property type="entry name" value="Lipase_GDSL_2"/>
    <property type="match status" value="1"/>
</dbReference>
<dbReference type="PANTHER" id="PTHR30383:SF5">
    <property type="entry name" value="SGNH HYDROLASE-TYPE ESTERASE DOMAIN-CONTAINING PROTEIN"/>
    <property type="match status" value="1"/>
</dbReference>
<dbReference type="Gene3D" id="3.40.50.1110">
    <property type="entry name" value="SGNH hydrolase"/>
    <property type="match status" value="1"/>
</dbReference>
<sequence>MDRVARALAITAQHRFSRRELVPKRLQSMPPVASITPTITLGERNGASQIVSSVHITAANISTGELNPVYRYNGDPQRAGASYPDNGFVRNTAVTTTSANGNLIVEFSHFGASFEIYEKGQNGKYRMAVDEGDGYKYVALDAQSMAPADGGVYNRLINFGSVKSRGIRIEISNSFFGGVRIGPNDTIYPTVVPQRPRAIFVGDSFTEGGSSGAAMSHSYSAVASYLLGWDGWNSGVGGTGYVNNGPAGRVKFQDRLQHDVLQYRPDVVVVAGGINDEGFPVEQTQAAADLLYSTIRSSLPDTELIIISNFSPVGGVSQIRGQIRDALRETARKYGAPFIDTLAGASYDWNGNPVSQPSGSWITGSGNVGNPQSSGNASVFTSADGTHPTPAGHQYLGERVAAEIFKIYAG</sequence>
<feature type="domain" description="SGNH hydrolase-type esterase" evidence="1">
    <location>
        <begin position="200"/>
        <end position="394"/>
    </location>
</feature>
<name>A0ABQ4N1V2_9BACL</name>
<comment type="caution">
    <text evidence="2">The sequence shown here is derived from an EMBL/GenBank/DDBJ whole genome shotgun (WGS) entry which is preliminary data.</text>
</comment>
<reference evidence="2 3" key="1">
    <citation type="submission" date="2021-04" db="EMBL/GenBank/DDBJ databases">
        <title>Draft genome sequence of Paenibacillus cisolokensis, LC2-13A.</title>
        <authorList>
            <person name="Uke A."/>
            <person name="Chhe C."/>
            <person name="Baramee S."/>
            <person name="Kosugi A."/>
        </authorList>
    </citation>
    <scope>NUCLEOTIDE SEQUENCE [LARGE SCALE GENOMIC DNA]</scope>
    <source>
        <strain evidence="2 3">LC2-13A</strain>
    </source>
</reference>
<evidence type="ECO:0000259" key="1">
    <source>
        <dbReference type="Pfam" id="PF13472"/>
    </source>
</evidence>
<evidence type="ECO:0000313" key="3">
    <source>
        <dbReference type="Proteomes" id="UP000680304"/>
    </source>
</evidence>
<dbReference type="EMBL" id="BOVJ01000021">
    <property type="protein sequence ID" value="GIQ62157.1"/>
    <property type="molecule type" value="Genomic_DNA"/>
</dbReference>
<dbReference type="InterPro" id="IPR051532">
    <property type="entry name" value="Ester_Hydrolysis_Enzymes"/>
</dbReference>
<evidence type="ECO:0000313" key="2">
    <source>
        <dbReference type="EMBL" id="GIQ62157.1"/>
    </source>
</evidence>
<dbReference type="PANTHER" id="PTHR30383">
    <property type="entry name" value="THIOESTERASE 1/PROTEASE 1/LYSOPHOSPHOLIPASE L1"/>
    <property type="match status" value="1"/>
</dbReference>
<organism evidence="2 3">
    <name type="scientific">Paenibacillus cisolokensis</name>
    <dbReference type="NCBI Taxonomy" id="1658519"/>
    <lineage>
        <taxon>Bacteria</taxon>
        <taxon>Bacillati</taxon>
        <taxon>Bacillota</taxon>
        <taxon>Bacilli</taxon>
        <taxon>Bacillales</taxon>
        <taxon>Paenibacillaceae</taxon>
        <taxon>Paenibacillus</taxon>
    </lineage>
</organism>
<dbReference type="Proteomes" id="UP000680304">
    <property type="component" value="Unassembled WGS sequence"/>
</dbReference>
<accession>A0ABQ4N1V2</accession>
<gene>
    <name evidence="2" type="ORF">PACILC2_07250</name>
</gene>
<dbReference type="RefSeq" id="WP_213527484.1">
    <property type="nucleotide sequence ID" value="NZ_BOVJ01000021.1"/>
</dbReference>
<proteinExistence type="predicted"/>